<comment type="caution">
    <text evidence="2">The sequence shown here is derived from an EMBL/GenBank/DDBJ whole genome shotgun (WGS) entry which is preliminary data.</text>
</comment>
<dbReference type="EMBL" id="QCYY01003463">
    <property type="protein sequence ID" value="ROT63271.1"/>
    <property type="molecule type" value="Genomic_DNA"/>
</dbReference>
<proteinExistence type="predicted"/>
<keyword evidence="3" id="KW-1185">Reference proteome</keyword>
<dbReference type="Proteomes" id="UP000283509">
    <property type="component" value="Unassembled WGS sequence"/>
</dbReference>
<feature type="signal peptide" evidence="1">
    <location>
        <begin position="1"/>
        <end position="29"/>
    </location>
</feature>
<name>A0A3R7SJ68_PENVA</name>
<evidence type="ECO:0000313" key="2">
    <source>
        <dbReference type="EMBL" id="ROT63271.1"/>
    </source>
</evidence>
<dbReference type="AlphaFoldDB" id="A0A3R7SJ68"/>
<gene>
    <name evidence="2" type="ORF">C7M84_018854</name>
</gene>
<accession>A0A3R7SJ68</accession>
<keyword evidence="1" id="KW-0732">Signal</keyword>
<sequence>MPLLFPSLTRPSYLLLLWGTLVSIPTLDGTSRSSPIPPTVIYRFYPLRLHQHSFADLGSFPAPPHLVLWVPTKYVTWYPTPAKCLLIDVFSRLRLFHPVSHFRIPVYHFLPTFESRFPCSPSVLNLSLLPPAFPQFALAPLLIPTFPTLALSWTAPLRPVFDPLHRRRPPASCPVNLILLPFTPLDCPYLSLVRHLRLPLPSPSPSPPFPSVVVICLMFCSASPLFGQQGGGDRALCHRQEQRLRVGERASGQYRDGNRQDREWTGISIGWRHLKLRPRRTHKSCAHCYSMTELRAGKEPSLVFGRKQPDMEGWPLGVNIDLWPRSCSNASVVLITMMWPVPCLFGFGSPGPGFPPPLGPLAAHILFCSSPPAWPPSSPHSRFHPIPLPSPHYHSPNHTWIISGPKFV</sequence>
<organism evidence="2 3">
    <name type="scientific">Penaeus vannamei</name>
    <name type="common">Whiteleg shrimp</name>
    <name type="synonym">Litopenaeus vannamei</name>
    <dbReference type="NCBI Taxonomy" id="6689"/>
    <lineage>
        <taxon>Eukaryota</taxon>
        <taxon>Metazoa</taxon>
        <taxon>Ecdysozoa</taxon>
        <taxon>Arthropoda</taxon>
        <taxon>Crustacea</taxon>
        <taxon>Multicrustacea</taxon>
        <taxon>Malacostraca</taxon>
        <taxon>Eumalacostraca</taxon>
        <taxon>Eucarida</taxon>
        <taxon>Decapoda</taxon>
        <taxon>Dendrobranchiata</taxon>
        <taxon>Penaeoidea</taxon>
        <taxon>Penaeidae</taxon>
        <taxon>Penaeus</taxon>
    </lineage>
</organism>
<evidence type="ECO:0000256" key="1">
    <source>
        <dbReference type="SAM" id="SignalP"/>
    </source>
</evidence>
<evidence type="ECO:0000313" key="3">
    <source>
        <dbReference type="Proteomes" id="UP000283509"/>
    </source>
</evidence>
<protein>
    <submittedName>
        <fullName evidence="2">Uncharacterized protein</fullName>
    </submittedName>
</protein>
<reference evidence="2 3" key="2">
    <citation type="submission" date="2019-01" db="EMBL/GenBank/DDBJ databases">
        <title>The decoding of complex shrimp genome reveals the adaptation for benthos swimmer, frequently molting mechanism and breeding impact on genome.</title>
        <authorList>
            <person name="Sun Y."/>
            <person name="Gao Y."/>
            <person name="Yu Y."/>
        </authorList>
    </citation>
    <scope>NUCLEOTIDE SEQUENCE [LARGE SCALE GENOMIC DNA]</scope>
    <source>
        <tissue evidence="2">Muscle</tissue>
    </source>
</reference>
<reference evidence="2 3" key="1">
    <citation type="submission" date="2018-04" db="EMBL/GenBank/DDBJ databases">
        <authorList>
            <person name="Zhang X."/>
            <person name="Yuan J."/>
            <person name="Li F."/>
            <person name="Xiang J."/>
        </authorList>
    </citation>
    <scope>NUCLEOTIDE SEQUENCE [LARGE SCALE GENOMIC DNA]</scope>
    <source>
        <tissue evidence="2">Muscle</tissue>
    </source>
</reference>
<feature type="chain" id="PRO_5018724344" evidence="1">
    <location>
        <begin position="30"/>
        <end position="408"/>
    </location>
</feature>